<accession>A0AAD2HJJ6</accession>
<comment type="caution">
    <text evidence="4">The sequence shown here is derived from an EMBL/GenBank/DDBJ whole genome shotgun (WGS) entry which is preliminary data.</text>
</comment>
<dbReference type="Proteomes" id="UP001295794">
    <property type="component" value="Unassembled WGS sequence"/>
</dbReference>
<dbReference type="InterPro" id="IPR006600">
    <property type="entry name" value="HTH_CenpB_DNA-bd_dom"/>
</dbReference>
<keyword evidence="1" id="KW-0238">DNA-binding</keyword>
<dbReference type="GO" id="GO:0003677">
    <property type="term" value="F:DNA binding"/>
    <property type="evidence" value="ECO:0007669"/>
    <property type="project" value="UniProtKB-KW"/>
</dbReference>
<dbReference type="InterPro" id="IPR036397">
    <property type="entry name" value="RNaseH_sf"/>
</dbReference>
<proteinExistence type="predicted"/>
<dbReference type="SMART" id="SM00674">
    <property type="entry name" value="CENPB"/>
    <property type="match status" value="1"/>
</dbReference>
<feature type="compositionally biased region" description="Basic and acidic residues" evidence="2">
    <location>
        <begin position="445"/>
        <end position="474"/>
    </location>
</feature>
<feature type="region of interest" description="Disordered" evidence="2">
    <location>
        <begin position="435"/>
        <end position="495"/>
    </location>
</feature>
<dbReference type="SUPFAM" id="SSF46689">
    <property type="entry name" value="Homeodomain-like"/>
    <property type="match status" value="1"/>
</dbReference>
<dbReference type="InterPro" id="IPR004875">
    <property type="entry name" value="DDE_SF_endonuclease_dom"/>
</dbReference>
<dbReference type="PANTHER" id="PTHR19303">
    <property type="entry name" value="TRANSPOSON"/>
    <property type="match status" value="1"/>
</dbReference>
<reference evidence="4" key="1">
    <citation type="submission" date="2023-11" db="EMBL/GenBank/DDBJ databases">
        <authorList>
            <person name="De Vega J J."/>
            <person name="De Vega J J."/>
        </authorList>
    </citation>
    <scope>NUCLEOTIDE SEQUENCE</scope>
</reference>
<dbReference type="InterPro" id="IPR009057">
    <property type="entry name" value="Homeodomain-like_sf"/>
</dbReference>
<name>A0AAD2HJJ6_9AGAR</name>
<dbReference type="PROSITE" id="PS51253">
    <property type="entry name" value="HTH_CENPB"/>
    <property type="match status" value="1"/>
</dbReference>
<feature type="region of interest" description="Disordered" evidence="2">
    <location>
        <begin position="1"/>
        <end position="49"/>
    </location>
</feature>
<dbReference type="InterPro" id="IPR050863">
    <property type="entry name" value="CenT-Element_Derived"/>
</dbReference>
<gene>
    <name evidence="4" type="ORF">MYCIT1_LOCUS22824</name>
</gene>
<evidence type="ECO:0000256" key="1">
    <source>
        <dbReference type="ARBA" id="ARBA00023125"/>
    </source>
</evidence>
<dbReference type="GO" id="GO:0005634">
    <property type="term" value="C:nucleus"/>
    <property type="evidence" value="ECO:0007669"/>
    <property type="project" value="TreeGrafter"/>
</dbReference>
<feature type="domain" description="HTH CENPB-type" evidence="3">
    <location>
        <begin position="121"/>
        <end position="194"/>
    </location>
</feature>
<organism evidence="4 5">
    <name type="scientific">Mycena citricolor</name>
    <dbReference type="NCBI Taxonomy" id="2018698"/>
    <lineage>
        <taxon>Eukaryota</taxon>
        <taxon>Fungi</taxon>
        <taxon>Dikarya</taxon>
        <taxon>Basidiomycota</taxon>
        <taxon>Agaricomycotina</taxon>
        <taxon>Agaricomycetes</taxon>
        <taxon>Agaricomycetidae</taxon>
        <taxon>Agaricales</taxon>
        <taxon>Marasmiineae</taxon>
        <taxon>Mycenaceae</taxon>
        <taxon>Mycena</taxon>
    </lineage>
</organism>
<dbReference type="Gene3D" id="1.10.10.60">
    <property type="entry name" value="Homeodomain-like"/>
    <property type="match status" value="1"/>
</dbReference>
<protein>
    <recommendedName>
        <fullName evidence="3">HTH CENPB-type domain-containing protein</fullName>
    </recommendedName>
</protein>
<feature type="compositionally biased region" description="Basic and acidic residues" evidence="2">
    <location>
        <begin position="1"/>
        <end position="21"/>
    </location>
</feature>
<dbReference type="Pfam" id="PF03221">
    <property type="entry name" value="HTH_Tnp_Tc5"/>
    <property type="match status" value="1"/>
</dbReference>
<evidence type="ECO:0000313" key="5">
    <source>
        <dbReference type="Proteomes" id="UP001295794"/>
    </source>
</evidence>
<dbReference type="AlphaFoldDB" id="A0AAD2HJJ6"/>
<dbReference type="PANTHER" id="PTHR19303:SF73">
    <property type="entry name" value="PROTEIN PDC2"/>
    <property type="match status" value="1"/>
</dbReference>
<dbReference type="EMBL" id="CAVNYO010000405">
    <property type="protein sequence ID" value="CAK5275207.1"/>
    <property type="molecule type" value="Genomic_DNA"/>
</dbReference>
<evidence type="ECO:0000259" key="3">
    <source>
        <dbReference type="PROSITE" id="PS51253"/>
    </source>
</evidence>
<keyword evidence="5" id="KW-1185">Reference proteome</keyword>
<evidence type="ECO:0000313" key="4">
    <source>
        <dbReference type="EMBL" id="CAK5275207.1"/>
    </source>
</evidence>
<dbReference type="Gene3D" id="3.30.420.10">
    <property type="entry name" value="Ribonuclease H-like superfamily/Ribonuclease H"/>
    <property type="match status" value="1"/>
</dbReference>
<sequence length="732" mass="83420">MPPVRTDHTKTRKVRDVDKNPRKTTRKDKAKPGPKKVKARTSARFSKDETQRDLTWSDWLQVFNFMEQEPDMTQKRVVEHFENRPDKDGGKLLFTQSALSKKIKKKDEIRETVANSSGAGSQKRARVVTCPEVDEALSLWVQDMEQKKNTVTGAMLIEKRKRLEELLNVPKEKRLTGTGWLESFKAANNLQERKRHGEAGSVDLEAVEKERKRMRRIMAKYKPEDRWNTDETSFFPSAPPDRTLCAAPVAGQKQDKFRITAVVTCNSTGTEKEPLMFIGKSAKPRAFNRKDPARMHPPSYYRSNKKAWMTGALFDEFLSRLDGKMRRQRRKILLSMDNFSGHHNITYKPKNIRLVYFEPNLTPFVQPCDAGIIRCLKARYRKKQAVRALNLYEAEHESPFKIDILSAMRTLTEAWNKISQSTIANCWAHTKICPPDNEWGDIPDPDDKKEETENEEEHKDTEIETETENEKADATAKSMDVDDAPAAPQSGNSQDLDQQAWDVILEFATSEHVSLPSTEKRLEAIFGLTYSDEDWRPALTAVMDAEGDSVVAEKSVRRLQKVSLNLCATDGHANGALPQILAPDRRLRDAENELQTALDHLYSSRCLRGQPPSVSQILSPIIEDESLDNQLLCIANGDGGLRQILALVRQKNEVIDIDEDDDGDDGFEEFIFVRQDALAAIDLLQKIAQNRPDLDFSMSFGAHLRTMRATINHESEENKVQKSLEDFFIPKP</sequence>
<dbReference type="Pfam" id="PF03184">
    <property type="entry name" value="DDE_1"/>
    <property type="match status" value="1"/>
</dbReference>
<evidence type="ECO:0000256" key="2">
    <source>
        <dbReference type="SAM" id="MobiDB-lite"/>
    </source>
</evidence>
<feature type="compositionally biased region" description="Basic residues" evidence="2">
    <location>
        <begin position="22"/>
        <end position="41"/>
    </location>
</feature>